<dbReference type="Proteomes" id="UP000789706">
    <property type="component" value="Unassembled WGS sequence"/>
</dbReference>
<keyword evidence="2" id="KW-1185">Reference proteome</keyword>
<evidence type="ECO:0000313" key="2">
    <source>
        <dbReference type="Proteomes" id="UP000789706"/>
    </source>
</evidence>
<dbReference type="EMBL" id="CAJVPK010004067">
    <property type="protein sequence ID" value="CAG8633599.1"/>
    <property type="molecule type" value="Genomic_DNA"/>
</dbReference>
<gene>
    <name evidence="1" type="ORF">DEBURN_LOCUS10880</name>
</gene>
<feature type="non-terminal residue" evidence="1">
    <location>
        <position position="51"/>
    </location>
</feature>
<organism evidence="1 2">
    <name type="scientific">Diversispora eburnea</name>
    <dbReference type="NCBI Taxonomy" id="1213867"/>
    <lineage>
        <taxon>Eukaryota</taxon>
        <taxon>Fungi</taxon>
        <taxon>Fungi incertae sedis</taxon>
        <taxon>Mucoromycota</taxon>
        <taxon>Glomeromycotina</taxon>
        <taxon>Glomeromycetes</taxon>
        <taxon>Diversisporales</taxon>
        <taxon>Diversisporaceae</taxon>
        <taxon>Diversispora</taxon>
    </lineage>
</organism>
<proteinExistence type="predicted"/>
<reference evidence="1" key="1">
    <citation type="submission" date="2021-06" db="EMBL/GenBank/DDBJ databases">
        <authorList>
            <person name="Kallberg Y."/>
            <person name="Tangrot J."/>
            <person name="Rosling A."/>
        </authorList>
    </citation>
    <scope>NUCLEOTIDE SEQUENCE</scope>
    <source>
        <strain evidence="1">AZ414A</strain>
    </source>
</reference>
<name>A0A9N9DC40_9GLOM</name>
<evidence type="ECO:0000313" key="1">
    <source>
        <dbReference type="EMBL" id="CAG8633599.1"/>
    </source>
</evidence>
<dbReference type="OrthoDB" id="295656at2759"/>
<comment type="caution">
    <text evidence="1">The sequence shown here is derived from an EMBL/GenBank/DDBJ whole genome shotgun (WGS) entry which is preliminary data.</text>
</comment>
<sequence length="51" mass="5689">MTDIEVQLDTITGIPSQNDKTTEYRSLLDSILTSSADETVLANNLEKFDKN</sequence>
<dbReference type="AlphaFoldDB" id="A0A9N9DC40"/>
<protein>
    <submittedName>
        <fullName evidence="1">7474_t:CDS:1</fullName>
    </submittedName>
</protein>
<accession>A0A9N9DC40</accession>